<feature type="chain" id="PRO_5046113556" description="DUF4878 domain-containing protein" evidence="2">
    <location>
        <begin position="31"/>
        <end position="162"/>
    </location>
</feature>
<organism evidence="3 4">
    <name type="scientific">Tahibacter harae</name>
    <dbReference type="NCBI Taxonomy" id="2963937"/>
    <lineage>
        <taxon>Bacteria</taxon>
        <taxon>Pseudomonadati</taxon>
        <taxon>Pseudomonadota</taxon>
        <taxon>Gammaproteobacteria</taxon>
        <taxon>Lysobacterales</taxon>
        <taxon>Rhodanobacteraceae</taxon>
        <taxon>Tahibacter</taxon>
    </lineage>
</organism>
<reference evidence="3" key="1">
    <citation type="submission" date="2022-07" db="EMBL/GenBank/DDBJ databases">
        <title>Tahibacter sp., a new gammaproteobacterium isolated from the silt sample collected at pig farm.</title>
        <authorList>
            <person name="Chen H."/>
        </authorList>
    </citation>
    <scope>NUCLEOTIDE SEQUENCE</scope>
    <source>
        <strain evidence="3">P2K</strain>
    </source>
</reference>
<gene>
    <name evidence="3" type="ORF">NM961_01290</name>
</gene>
<evidence type="ECO:0000256" key="1">
    <source>
        <dbReference type="SAM" id="MobiDB-lite"/>
    </source>
</evidence>
<dbReference type="RefSeq" id="WP_255910420.1">
    <property type="nucleotide sequence ID" value="NZ_JANFQO010000001.1"/>
</dbReference>
<keyword evidence="4" id="KW-1185">Reference proteome</keyword>
<feature type="region of interest" description="Disordered" evidence="1">
    <location>
        <begin position="135"/>
        <end position="162"/>
    </location>
</feature>
<evidence type="ECO:0008006" key="5">
    <source>
        <dbReference type="Google" id="ProtNLM"/>
    </source>
</evidence>
<sequence length="162" mass="16718">MQTRSRKKSHDCLAVAAALFLVFGAGMAQARADGPSGDAAAASTGASKPLPPGGGDAGQVFQANLAAMRAGDVDAMLATVVKAQADKMRAQRKDPQFGAMLEMMKAFAPRSATVTGGRDFGDRVELDIDAVDQSGAKSSGLSRLVKEDGQWKVEKTSMKSGG</sequence>
<feature type="region of interest" description="Disordered" evidence="1">
    <location>
        <begin position="33"/>
        <end position="57"/>
    </location>
</feature>
<feature type="compositionally biased region" description="Basic and acidic residues" evidence="1">
    <location>
        <begin position="144"/>
        <end position="162"/>
    </location>
</feature>
<evidence type="ECO:0000313" key="3">
    <source>
        <dbReference type="EMBL" id="MCQ4163333.1"/>
    </source>
</evidence>
<feature type="compositionally biased region" description="Low complexity" evidence="1">
    <location>
        <begin position="33"/>
        <end position="47"/>
    </location>
</feature>
<accession>A0ABT1QLC6</accession>
<feature type="signal peptide" evidence="2">
    <location>
        <begin position="1"/>
        <end position="30"/>
    </location>
</feature>
<evidence type="ECO:0000313" key="4">
    <source>
        <dbReference type="Proteomes" id="UP001165498"/>
    </source>
</evidence>
<evidence type="ECO:0000256" key="2">
    <source>
        <dbReference type="SAM" id="SignalP"/>
    </source>
</evidence>
<dbReference type="Proteomes" id="UP001165498">
    <property type="component" value="Unassembled WGS sequence"/>
</dbReference>
<name>A0ABT1QLC6_9GAMM</name>
<proteinExistence type="predicted"/>
<dbReference type="EMBL" id="JANFQO010000001">
    <property type="protein sequence ID" value="MCQ4163333.1"/>
    <property type="molecule type" value="Genomic_DNA"/>
</dbReference>
<protein>
    <recommendedName>
        <fullName evidence="5">DUF4878 domain-containing protein</fullName>
    </recommendedName>
</protein>
<comment type="caution">
    <text evidence="3">The sequence shown here is derived from an EMBL/GenBank/DDBJ whole genome shotgun (WGS) entry which is preliminary data.</text>
</comment>
<keyword evidence="2" id="KW-0732">Signal</keyword>